<sequence>MFALGYHLHWSHSEAMGLEVGERRAYVALLAEVLAEQRAEMERARAQARH</sequence>
<dbReference type="AlphaFoldDB" id="A0A9W6SMM3"/>
<reference evidence="1" key="1">
    <citation type="submission" date="2023-03" db="EMBL/GenBank/DDBJ databases">
        <title>Actinorhabdospora filicis NBRC 111898.</title>
        <authorList>
            <person name="Ichikawa N."/>
            <person name="Sato H."/>
            <person name="Tonouchi N."/>
        </authorList>
    </citation>
    <scope>NUCLEOTIDE SEQUENCE</scope>
    <source>
        <strain evidence="1">NBRC 111898</strain>
    </source>
</reference>
<accession>A0A9W6SMM3</accession>
<gene>
    <name evidence="1" type="ORF">Afil01_34160</name>
</gene>
<organism evidence="1 2">
    <name type="scientific">Actinorhabdospora filicis</name>
    <dbReference type="NCBI Taxonomy" id="1785913"/>
    <lineage>
        <taxon>Bacteria</taxon>
        <taxon>Bacillati</taxon>
        <taxon>Actinomycetota</taxon>
        <taxon>Actinomycetes</taxon>
        <taxon>Micromonosporales</taxon>
        <taxon>Micromonosporaceae</taxon>
        <taxon>Actinorhabdospora</taxon>
    </lineage>
</organism>
<protein>
    <submittedName>
        <fullName evidence="1">Uncharacterized protein</fullName>
    </submittedName>
</protein>
<keyword evidence="2" id="KW-1185">Reference proteome</keyword>
<evidence type="ECO:0000313" key="1">
    <source>
        <dbReference type="EMBL" id="GLZ78609.1"/>
    </source>
</evidence>
<name>A0A9W6SMM3_9ACTN</name>
<evidence type="ECO:0000313" key="2">
    <source>
        <dbReference type="Proteomes" id="UP001165079"/>
    </source>
</evidence>
<comment type="caution">
    <text evidence="1">The sequence shown here is derived from an EMBL/GenBank/DDBJ whole genome shotgun (WGS) entry which is preliminary data.</text>
</comment>
<proteinExistence type="predicted"/>
<dbReference type="Proteomes" id="UP001165079">
    <property type="component" value="Unassembled WGS sequence"/>
</dbReference>
<dbReference type="EMBL" id="BSTX01000002">
    <property type="protein sequence ID" value="GLZ78609.1"/>
    <property type="molecule type" value="Genomic_DNA"/>
</dbReference>
<dbReference type="RefSeq" id="WP_285663759.1">
    <property type="nucleotide sequence ID" value="NZ_BSTX01000002.1"/>
</dbReference>